<evidence type="ECO:0000313" key="4">
    <source>
        <dbReference type="EMBL" id="KAK4872058.1"/>
    </source>
</evidence>
<sequence length="831" mass="92925">MDDKNNSKRTVNNQLFNASVTGATYDDFSQNAMLFPVSDLNNSQANIENATQKNEQQFAFSEVNTSTILSPSPMPTGYSNDTQSKGHTSNLYRRITNKKPTYAQIPGLVSSQPLRDISSYAPVSTPPLVNYFQPIQNQNILPECILPSSSSILQPENAITLEPNKIGSNTFIPPLSTTKNSQTSALLTPSNSASLITESGIAPSYDGTSSLSNQMVQFSYGNEIPSSTSSMGTVSQMYRPVYHHWFHKRICEGRTLWDPFSMLDSLALEKAFTSADLLPDTVVATNGGRYDVNILRRERYPVYWNDPPTEVRRCSWFSKGNSEGRFVPYEENIATMLEEEYKTAFESSKWHGIINLPNGDLVTFHGPEALVLLPPTPPMDPWGNTPQMQPRVRLIKRGMDEFDIDEGEPNKVDHLVFVVHGIGSVCDLKFRSVQEVVDEFRTIALQLVQSHYRSSCETQTTNRIEILPISWHGSLHSDGTGIDQKLKNITLESIPRLRDFTNSTLLDILFYSSPTYCQTITSAVISDLNRIYSLFQGRNPTFEGGVSLVGHSLGSLILFDILSHMIGDGADNGKDINIKLSESQDPIKETKKTLNEAGAGETKVTYSQLHFKPTALFALGSPIGMFITVRGLDKLGVDFALPTCTSFFNMFHPYDPVAYRMESLINPDLANLKPVLIPHHKGRKRMHLELKETMYRVSSDLKQKVVDSMKYTWNTIFQMAMFGRQGGAQSNLEAEVDRVLEEQMAKGNETSDEGGVAVEEEKTDMDLGILNGGRRIDYVLQEAPFEIFNEYLFAVTSHLCYWESEDTVLFILKEIYRSMGINADGSQSTTN</sequence>
<evidence type="ECO:0000259" key="3">
    <source>
        <dbReference type="PROSITE" id="PS51043"/>
    </source>
</evidence>
<comment type="similarity">
    <text evidence="1">Belongs to the PA-PLA1 family.</text>
</comment>
<dbReference type="GO" id="GO:0046872">
    <property type="term" value="F:metal ion binding"/>
    <property type="evidence" value="ECO:0007669"/>
    <property type="project" value="InterPro"/>
</dbReference>
<dbReference type="PROSITE" id="PS51043">
    <property type="entry name" value="DDHD"/>
    <property type="match status" value="1"/>
</dbReference>
<proteinExistence type="inferred from homology"/>
<dbReference type="InterPro" id="IPR057825">
    <property type="entry name" value="WWE_SEC23-DDH2"/>
</dbReference>
<dbReference type="InterPro" id="IPR058055">
    <property type="entry name" value="PA-PLA1"/>
</dbReference>
<reference evidence="5" key="1">
    <citation type="submission" date="2023-01" db="EMBL/GenBank/DDBJ databases">
        <title>Key to firefly adult light organ development and bioluminescence: homeobox transcription factors regulate luciferase expression and transportation to peroxisome.</title>
        <authorList>
            <person name="Fu X."/>
        </authorList>
    </citation>
    <scope>NUCLEOTIDE SEQUENCE [LARGE SCALE GENOMIC DNA]</scope>
</reference>
<dbReference type="PANTHER" id="PTHR23509">
    <property type="entry name" value="PA-PL1 PHOSPHOLIPASE FAMILY"/>
    <property type="match status" value="1"/>
</dbReference>
<gene>
    <name evidence="4" type="ORF">RN001_016182</name>
</gene>
<accession>A0AAN7QB61</accession>
<keyword evidence="5" id="KW-1185">Reference proteome</keyword>
<dbReference type="Pfam" id="PF23464">
    <property type="entry name" value="WWE_3"/>
    <property type="match status" value="1"/>
</dbReference>
<name>A0AAN7QB61_9COLE</name>
<evidence type="ECO:0000313" key="5">
    <source>
        <dbReference type="Proteomes" id="UP001353858"/>
    </source>
</evidence>
<comment type="caution">
    <text evidence="4">The sequence shown here is derived from an EMBL/GenBank/DDBJ whole genome shotgun (WGS) entry which is preliminary data.</text>
</comment>
<dbReference type="InterPro" id="IPR004177">
    <property type="entry name" value="DDHD_dom"/>
</dbReference>
<dbReference type="Pfam" id="PF02862">
    <property type="entry name" value="DDHD"/>
    <property type="match status" value="1"/>
</dbReference>
<evidence type="ECO:0000256" key="2">
    <source>
        <dbReference type="SAM" id="MobiDB-lite"/>
    </source>
</evidence>
<feature type="domain" description="DDHD" evidence="3">
    <location>
        <begin position="609"/>
        <end position="817"/>
    </location>
</feature>
<dbReference type="Proteomes" id="UP001353858">
    <property type="component" value="Unassembled WGS sequence"/>
</dbReference>
<evidence type="ECO:0000256" key="1">
    <source>
        <dbReference type="ARBA" id="ARBA00038464"/>
    </source>
</evidence>
<protein>
    <recommendedName>
        <fullName evidence="3">DDHD domain-containing protein</fullName>
    </recommendedName>
</protein>
<dbReference type="EMBL" id="JARPUR010000008">
    <property type="protein sequence ID" value="KAK4872058.1"/>
    <property type="molecule type" value="Genomic_DNA"/>
</dbReference>
<dbReference type="PANTHER" id="PTHR23509:SF10">
    <property type="entry name" value="LD21067P"/>
    <property type="match status" value="1"/>
</dbReference>
<feature type="region of interest" description="Disordered" evidence="2">
    <location>
        <begin position="69"/>
        <end position="88"/>
    </location>
</feature>
<dbReference type="GO" id="GO:0004620">
    <property type="term" value="F:phospholipase activity"/>
    <property type="evidence" value="ECO:0007669"/>
    <property type="project" value="TreeGrafter"/>
</dbReference>
<feature type="compositionally biased region" description="Polar residues" evidence="2">
    <location>
        <begin position="77"/>
        <end position="88"/>
    </location>
</feature>
<organism evidence="4 5">
    <name type="scientific">Aquatica leii</name>
    <dbReference type="NCBI Taxonomy" id="1421715"/>
    <lineage>
        <taxon>Eukaryota</taxon>
        <taxon>Metazoa</taxon>
        <taxon>Ecdysozoa</taxon>
        <taxon>Arthropoda</taxon>
        <taxon>Hexapoda</taxon>
        <taxon>Insecta</taxon>
        <taxon>Pterygota</taxon>
        <taxon>Neoptera</taxon>
        <taxon>Endopterygota</taxon>
        <taxon>Coleoptera</taxon>
        <taxon>Polyphaga</taxon>
        <taxon>Elateriformia</taxon>
        <taxon>Elateroidea</taxon>
        <taxon>Lampyridae</taxon>
        <taxon>Luciolinae</taxon>
        <taxon>Aquatica</taxon>
    </lineage>
</organism>
<dbReference type="AlphaFoldDB" id="A0AAN7QB61"/>
<dbReference type="GO" id="GO:0030134">
    <property type="term" value="C:COPII-coated ER to Golgi transport vesicle"/>
    <property type="evidence" value="ECO:0007669"/>
    <property type="project" value="TreeGrafter"/>
</dbReference>
<dbReference type="SMART" id="SM01127">
    <property type="entry name" value="DDHD"/>
    <property type="match status" value="1"/>
</dbReference>